<reference evidence="2" key="1">
    <citation type="submission" date="2016-06" db="UniProtKB">
        <authorList>
            <consortium name="WormBaseParasite"/>
        </authorList>
    </citation>
    <scope>IDENTIFICATION</scope>
</reference>
<dbReference type="GO" id="GO:0006508">
    <property type="term" value="P:proteolysis"/>
    <property type="evidence" value="ECO:0007669"/>
    <property type="project" value="InterPro"/>
</dbReference>
<dbReference type="GO" id="GO:0004198">
    <property type="term" value="F:calcium-dependent cysteine-type endopeptidase activity"/>
    <property type="evidence" value="ECO:0007669"/>
    <property type="project" value="InterPro"/>
</dbReference>
<dbReference type="WBParaSite" id="GPUH_0001989001-mRNA-1">
    <property type="protein sequence ID" value="GPUH_0001989001-mRNA-1"/>
    <property type="gene ID" value="GPUH_0001989001"/>
</dbReference>
<protein>
    <submittedName>
        <fullName evidence="2">Calpain catalytic domain-containing protein</fullName>
    </submittedName>
</protein>
<sequence>LYGCYENLVGGQLAEALQDVSGGVAETISVQKQLENDPTDSTGKLFHTIKGAFDQKALIVAAIAVRSMYDDDYNTS</sequence>
<evidence type="ECO:0000259" key="1">
    <source>
        <dbReference type="Pfam" id="PF00648"/>
    </source>
</evidence>
<name>A0A183EFX4_9BILA</name>
<proteinExistence type="predicted"/>
<organism evidence="2">
    <name type="scientific">Gongylonema pulchrum</name>
    <dbReference type="NCBI Taxonomy" id="637853"/>
    <lineage>
        <taxon>Eukaryota</taxon>
        <taxon>Metazoa</taxon>
        <taxon>Ecdysozoa</taxon>
        <taxon>Nematoda</taxon>
        <taxon>Chromadorea</taxon>
        <taxon>Rhabditida</taxon>
        <taxon>Spirurina</taxon>
        <taxon>Spiruromorpha</taxon>
        <taxon>Spiruroidea</taxon>
        <taxon>Gongylonematidae</taxon>
        <taxon>Gongylonema</taxon>
    </lineage>
</organism>
<dbReference type="SUPFAM" id="SSF54001">
    <property type="entry name" value="Cysteine proteinases"/>
    <property type="match status" value="1"/>
</dbReference>
<dbReference type="InterPro" id="IPR038765">
    <property type="entry name" value="Papain-like_cys_pep_sf"/>
</dbReference>
<dbReference type="AlphaFoldDB" id="A0A183EFX4"/>
<dbReference type="Pfam" id="PF00648">
    <property type="entry name" value="Peptidase_C2"/>
    <property type="match status" value="1"/>
</dbReference>
<accession>A0A183EFX4</accession>
<feature type="domain" description="Calpain catalytic" evidence="1">
    <location>
        <begin position="1"/>
        <end position="68"/>
    </location>
</feature>
<dbReference type="InterPro" id="IPR001300">
    <property type="entry name" value="Peptidase_C2_calpain_cat"/>
</dbReference>
<evidence type="ECO:0000313" key="2">
    <source>
        <dbReference type="WBParaSite" id="GPUH_0001989001-mRNA-1"/>
    </source>
</evidence>